<evidence type="ECO:0000313" key="2">
    <source>
        <dbReference type="Proteomes" id="UP000051952"/>
    </source>
</evidence>
<protein>
    <submittedName>
        <fullName evidence="1">Uncharacterized protein</fullName>
    </submittedName>
</protein>
<proteinExistence type="predicted"/>
<accession>A0A0S4JN62</accession>
<evidence type="ECO:0000313" key="1">
    <source>
        <dbReference type="EMBL" id="CUG89957.1"/>
    </source>
</evidence>
<dbReference type="OrthoDB" id="273048at2759"/>
<reference evidence="2" key="1">
    <citation type="submission" date="2015-09" db="EMBL/GenBank/DDBJ databases">
        <authorList>
            <consortium name="Pathogen Informatics"/>
        </authorList>
    </citation>
    <scope>NUCLEOTIDE SEQUENCE [LARGE SCALE GENOMIC DNA]</scope>
    <source>
        <strain evidence="2">Lake Konstanz</strain>
    </source>
</reference>
<dbReference type="VEuPathDB" id="TriTrypDB:BSAL_24260"/>
<name>A0A0S4JN62_BODSA</name>
<keyword evidence="2" id="KW-1185">Reference proteome</keyword>
<gene>
    <name evidence="1" type="ORF">BSAL_24260</name>
</gene>
<dbReference type="Proteomes" id="UP000051952">
    <property type="component" value="Unassembled WGS sequence"/>
</dbReference>
<dbReference type="AlphaFoldDB" id="A0A0S4JN62"/>
<organism evidence="1 2">
    <name type="scientific">Bodo saltans</name>
    <name type="common">Flagellated protozoan</name>
    <dbReference type="NCBI Taxonomy" id="75058"/>
    <lineage>
        <taxon>Eukaryota</taxon>
        <taxon>Discoba</taxon>
        <taxon>Euglenozoa</taxon>
        <taxon>Kinetoplastea</taxon>
        <taxon>Metakinetoplastina</taxon>
        <taxon>Eubodonida</taxon>
        <taxon>Bodonidae</taxon>
        <taxon>Bodo</taxon>
    </lineage>
</organism>
<sequence length="435" mass="48327">MLLFFFVVDLKFKSWEAQMFRSLGLLGRWKGWDHIRGIKKVGGSIHIRHTHGSKGRYDRLSSKFGIRDGRRHISNHMKGGLGIKLGGGLFGLRIARQSALSQMTPNELDLELHGHPNITNPYRNILGQHPDLEGVVRNPSLRTTFLIAMPRVQRVSWSPAVPLPVLWQELLPKLVEIAQRLESSCGFKGQQVALILCTTDLSVSLPFESHEAANSGASARDVIDHALKSLYHEFCRGVRIDAPTTGDVGWITIEGKRMLINCDVKQPANQREISNKTRTDGSSVKVDNVGLADHLKRLSQAEPSALRMHSTLFVSSPKIQNKHDSVTPDAETADDLIRWFIYNNDPRAHFNDAAPHACRHFSIHTLVDCVDTTCSPGSSKSTAVRSAVGNTVSGIIRGTGYRLLKEDPLQLANCLSKWSVEARTKAHDSARRQVV</sequence>
<dbReference type="EMBL" id="CYKH01001781">
    <property type="protein sequence ID" value="CUG89957.1"/>
    <property type="molecule type" value="Genomic_DNA"/>
</dbReference>